<feature type="domain" description="Integrase catalytic" evidence="2">
    <location>
        <begin position="128"/>
        <end position="219"/>
    </location>
</feature>
<evidence type="ECO:0000313" key="5">
    <source>
        <dbReference type="Proteomes" id="UP000632849"/>
    </source>
</evidence>
<dbReference type="Pfam" id="PF00665">
    <property type="entry name" value="rve"/>
    <property type="match status" value="1"/>
</dbReference>
<protein>
    <recommendedName>
        <fullName evidence="6">IS3 family transposase</fullName>
    </recommendedName>
</protein>
<dbReference type="AlphaFoldDB" id="A0A919EJC4"/>
<organism evidence="4 5">
    <name type="scientific">Streptomyces filamentosus</name>
    <name type="common">Streptomyces roseosporus</name>
    <dbReference type="NCBI Taxonomy" id="67294"/>
    <lineage>
        <taxon>Bacteria</taxon>
        <taxon>Bacillati</taxon>
        <taxon>Actinomycetota</taxon>
        <taxon>Actinomycetes</taxon>
        <taxon>Kitasatosporales</taxon>
        <taxon>Streptomycetaceae</taxon>
        <taxon>Streptomyces</taxon>
    </lineage>
</organism>
<dbReference type="GO" id="GO:0003676">
    <property type="term" value="F:nucleic acid binding"/>
    <property type="evidence" value="ECO:0007669"/>
    <property type="project" value="InterPro"/>
</dbReference>
<evidence type="ECO:0008006" key="6">
    <source>
        <dbReference type="Google" id="ProtNLM"/>
    </source>
</evidence>
<dbReference type="PANTHER" id="PTHR46889:SF4">
    <property type="entry name" value="TRANSPOSASE INSO FOR INSERTION SEQUENCE ELEMENT IS911B-RELATED"/>
    <property type="match status" value="1"/>
</dbReference>
<gene>
    <name evidence="4" type="ORF">GCM10017667_15080</name>
</gene>
<dbReference type="Proteomes" id="UP000632849">
    <property type="component" value="Unassembled WGS sequence"/>
</dbReference>
<evidence type="ECO:0000313" key="4">
    <source>
        <dbReference type="EMBL" id="GHF87464.1"/>
    </source>
</evidence>
<keyword evidence="5" id="KW-1185">Reference proteome</keyword>
<dbReference type="InterPro" id="IPR012337">
    <property type="entry name" value="RNaseH-like_sf"/>
</dbReference>
<dbReference type="PANTHER" id="PTHR46889">
    <property type="entry name" value="TRANSPOSASE INSF FOR INSERTION SEQUENCE IS3B-RELATED"/>
    <property type="match status" value="1"/>
</dbReference>
<name>A0A919EJC4_STRFL</name>
<dbReference type="InterPro" id="IPR025948">
    <property type="entry name" value="HTH-like_dom"/>
</dbReference>
<accession>A0A919EJC4</accession>
<dbReference type="GO" id="GO:0015074">
    <property type="term" value="P:DNA integration"/>
    <property type="evidence" value="ECO:0007669"/>
    <property type="project" value="InterPro"/>
</dbReference>
<dbReference type="InterPro" id="IPR048020">
    <property type="entry name" value="Transpos_IS3"/>
</dbReference>
<dbReference type="InterPro" id="IPR001584">
    <property type="entry name" value="Integrase_cat-core"/>
</dbReference>
<dbReference type="EMBL" id="BNBE01000001">
    <property type="protein sequence ID" value="GHF87464.1"/>
    <property type="molecule type" value="Genomic_DNA"/>
</dbReference>
<dbReference type="Gene3D" id="3.30.420.10">
    <property type="entry name" value="Ribonuclease H-like superfamily/Ribonuclease H"/>
    <property type="match status" value="1"/>
</dbReference>
<proteinExistence type="predicted"/>
<dbReference type="RefSeq" id="WP_190041118.1">
    <property type="nucleotide sequence ID" value="NZ_BNBE01000001.1"/>
</dbReference>
<dbReference type="InterPro" id="IPR036397">
    <property type="entry name" value="RNaseH_sf"/>
</dbReference>
<comment type="caution">
    <text evidence="4">The sequence shown here is derived from an EMBL/GenBank/DDBJ whole genome shotgun (WGS) entry which is preliminary data.</text>
</comment>
<dbReference type="NCBIfam" id="NF033516">
    <property type="entry name" value="transpos_IS3"/>
    <property type="match status" value="1"/>
</dbReference>
<comment type="function">
    <text evidence="1">Involved in the transposition of the insertion sequence.</text>
</comment>
<evidence type="ECO:0000259" key="2">
    <source>
        <dbReference type="Pfam" id="PF00665"/>
    </source>
</evidence>
<evidence type="ECO:0000256" key="1">
    <source>
        <dbReference type="ARBA" id="ARBA00002286"/>
    </source>
</evidence>
<dbReference type="Pfam" id="PF13276">
    <property type="entry name" value="HTH_21"/>
    <property type="match status" value="1"/>
</dbReference>
<reference evidence="4" key="2">
    <citation type="submission" date="2020-09" db="EMBL/GenBank/DDBJ databases">
        <authorList>
            <person name="Sun Q."/>
            <person name="Ohkuma M."/>
        </authorList>
    </citation>
    <scope>NUCLEOTIDE SEQUENCE</scope>
    <source>
        <strain evidence="4">JCM 4122</strain>
    </source>
</reference>
<evidence type="ECO:0000259" key="3">
    <source>
        <dbReference type="Pfam" id="PF13276"/>
    </source>
</evidence>
<dbReference type="SUPFAM" id="SSF53098">
    <property type="entry name" value="Ribonuclease H-like"/>
    <property type="match status" value="1"/>
</dbReference>
<dbReference type="InterPro" id="IPR050900">
    <property type="entry name" value="Transposase_IS3/IS150/IS904"/>
</dbReference>
<reference evidence="4" key="1">
    <citation type="journal article" date="2014" name="Int. J. Syst. Evol. Microbiol.">
        <title>Complete genome sequence of Corynebacterium casei LMG S-19264T (=DSM 44701T), isolated from a smear-ripened cheese.</title>
        <authorList>
            <consortium name="US DOE Joint Genome Institute (JGI-PGF)"/>
            <person name="Walter F."/>
            <person name="Albersmeier A."/>
            <person name="Kalinowski J."/>
            <person name="Ruckert C."/>
        </authorList>
    </citation>
    <scope>NUCLEOTIDE SEQUENCE</scope>
    <source>
        <strain evidence="4">JCM 4122</strain>
    </source>
</reference>
<feature type="domain" description="HTH-like" evidence="3">
    <location>
        <begin position="48"/>
        <end position="104"/>
    </location>
</feature>
<sequence>MSELYRFIHVEKANYPVVLLCRVLKVARSSYYAWCDGEAARRAREAADDALGHEITVLHIASRRTYGVPRIHAELRRLGRRVNRKRIARVMHVRDIRGVTRRKRRSLTRPDAKAKPAPDLIGRDFHAERPGIKLVGDITHLPTTEGWLYLACWLDLATREVVGYALLVVDALDMPHGRGNLEPGCVIHSDRGSEYTSSQFRDRVGELRLRQSCGRAGSCFDDAAAESFWALLKEEIGTRTWADRATARAEVFTCIAQAQDLRLPHPGRDPAAASTRSRGLTIECHRDHGETSPRPYSSDATAVALPSKRWRMLAYLSGPHAGEAASSASTQASILVFSSSSYVSTRLPPGNSPGQDYLVV</sequence>